<evidence type="ECO:0000313" key="3">
    <source>
        <dbReference type="EMBL" id="RAK68145.1"/>
    </source>
</evidence>
<dbReference type="OrthoDB" id="887087at2"/>
<accession>A0A328BN86</accession>
<proteinExistence type="predicted"/>
<dbReference type="Pfam" id="PF20606">
    <property type="entry name" value="DUF6799"/>
    <property type="match status" value="1"/>
</dbReference>
<dbReference type="EMBL" id="QHKM01000002">
    <property type="protein sequence ID" value="RAK68145.1"/>
    <property type="molecule type" value="Genomic_DNA"/>
</dbReference>
<dbReference type="Proteomes" id="UP000248553">
    <property type="component" value="Unassembled WGS sequence"/>
</dbReference>
<reference evidence="4" key="1">
    <citation type="submission" date="2018-05" db="EMBL/GenBank/DDBJ databases">
        <authorList>
            <person name="Nie L."/>
        </authorList>
    </citation>
    <scope>NUCLEOTIDE SEQUENCE [LARGE SCALE GENOMIC DNA]</scope>
    <source>
        <strain evidence="4">NL</strain>
    </source>
</reference>
<name>A0A328BN86_9BACT</name>
<dbReference type="InterPro" id="IPR046478">
    <property type="entry name" value="DUF6799"/>
</dbReference>
<evidence type="ECO:0000313" key="4">
    <source>
        <dbReference type="Proteomes" id="UP000248553"/>
    </source>
</evidence>
<comment type="caution">
    <text evidence="3">The sequence shown here is derived from an EMBL/GenBank/DDBJ whole genome shotgun (WGS) entry which is preliminary data.</text>
</comment>
<feature type="region of interest" description="Disordered" evidence="1">
    <location>
        <begin position="106"/>
        <end position="133"/>
    </location>
</feature>
<dbReference type="RefSeq" id="WP_111477758.1">
    <property type="nucleotide sequence ID" value="NZ_QHKM01000002.1"/>
</dbReference>
<dbReference type="AlphaFoldDB" id="A0A328BN86"/>
<feature type="compositionally biased region" description="Basic residues" evidence="1">
    <location>
        <begin position="118"/>
        <end position="133"/>
    </location>
</feature>
<keyword evidence="4" id="KW-1185">Reference proteome</keyword>
<evidence type="ECO:0000256" key="1">
    <source>
        <dbReference type="SAM" id="MobiDB-lite"/>
    </source>
</evidence>
<protein>
    <recommendedName>
        <fullName evidence="2">DUF6799 domain-containing protein</fullName>
    </recommendedName>
</protein>
<evidence type="ECO:0000259" key="2">
    <source>
        <dbReference type="Pfam" id="PF20606"/>
    </source>
</evidence>
<organism evidence="3 4">
    <name type="scientific">Hymenobacter edaphi</name>
    <dbReference type="NCBI Taxonomy" id="2211146"/>
    <lineage>
        <taxon>Bacteria</taxon>
        <taxon>Pseudomonadati</taxon>
        <taxon>Bacteroidota</taxon>
        <taxon>Cytophagia</taxon>
        <taxon>Cytophagales</taxon>
        <taxon>Hymenobacteraceae</taxon>
        <taxon>Hymenobacter</taxon>
    </lineage>
</organism>
<gene>
    <name evidence="3" type="ORF">DLM85_08900</name>
</gene>
<sequence length="133" mass="14558">MFLLLSLSIGSARAQADDGFLRRNGTTYLVRHGQLRPLTREIHLPNGRTVTPEGFVLGADGGRRQLAEGQGCDLRGNPVGSRQQPDGRWALAAPVAARPVGHAAYAPARRVPPGQLKKWWKQLGKKHGRKHDD</sequence>
<feature type="domain" description="DUF6799" evidence="2">
    <location>
        <begin position="18"/>
        <end position="77"/>
    </location>
</feature>